<evidence type="ECO:0000259" key="2">
    <source>
        <dbReference type="Pfam" id="PF01757"/>
    </source>
</evidence>
<feature type="domain" description="SGNH" evidence="3">
    <location>
        <begin position="408"/>
        <end position="628"/>
    </location>
</feature>
<keyword evidence="1" id="KW-0812">Transmembrane</keyword>
<dbReference type="InterPro" id="IPR002656">
    <property type="entry name" value="Acyl_transf_3_dom"/>
</dbReference>
<feature type="transmembrane region" description="Helical" evidence="1">
    <location>
        <begin position="76"/>
        <end position="97"/>
    </location>
</feature>
<accession>A0ABV2Q9D6</accession>
<sequence length="638" mass="72038">MANAGRYQSHIDGLRAIAVIAVIANHLNPAWMPAGYLGVDMFFVISGYVISISLWEKSHWKLGDFLLDFYRRRARRLVPALAFMVLVAGTFVCLLVPEPMENLKTGVAALFGISNFVLYARASDYFATAIQANIFAHTWSLGVEEQFYLIYPLVFWLAMRCKDRQRAVLILVGGLSATSLLAFLWLYGSDPGKMYFLSPLRFWEMGAGALAFFIEKHTGITSRARWISPSAGVATIALVYLLFSPFKHATLMVVMVVILAAWVVVTAKINLILAGLLNTRLIQRIGLASYSLYLWHWVFIVLARWTFGLSAWTSLYVLLATFIFAEISYRFVESPFRHSRNLSPLIAGLSMNALVALTLVLGAPYFKPVFLKLEGEVLQSPQAFLDKEGFEFKETCIVDGEKRLLKNDTFEKCTLKPISSHLPTIWLMGDSHAGHLQAMLWDLHEETGVGVHLIETPGKYFPLVGGEFEPREKIFQRVKAAMRPHDIFMVSRIYLERYGDGVADDLDYWVEEVEELAEELNEKGVNLVVSGPPPIFNFEYKSSCASVLFPKDNCSVPREQLANRVNKVEEVLSQSAQEHPNMYVFSSFSFICPPNQKWCSPVDGDMFMYRDKDHLNVYGASKLTAGFEDFLAKKRLLP</sequence>
<feature type="transmembrane region" description="Helical" evidence="1">
    <location>
        <begin position="103"/>
        <end position="120"/>
    </location>
</feature>
<feature type="transmembrane region" description="Helical" evidence="1">
    <location>
        <begin position="34"/>
        <end position="55"/>
    </location>
</feature>
<evidence type="ECO:0000256" key="1">
    <source>
        <dbReference type="SAM" id="Phobius"/>
    </source>
</evidence>
<feature type="transmembrane region" description="Helical" evidence="1">
    <location>
        <begin position="226"/>
        <end position="243"/>
    </location>
</feature>
<dbReference type="EMBL" id="JBEPSH010000005">
    <property type="protein sequence ID" value="MET4577658.1"/>
    <property type="molecule type" value="Genomic_DNA"/>
</dbReference>
<feature type="transmembrane region" description="Helical" evidence="1">
    <location>
        <begin position="167"/>
        <end position="188"/>
    </location>
</feature>
<dbReference type="InterPro" id="IPR043968">
    <property type="entry name" value="SGNH"/>
</dbReference>
<dbReference type="PANTHER" id="PTHR23028:SF53">
    <property type="entry name" value="ACYL_TRANSF_3 DOMAIN-CONTAINING PROTEIN"/>
    <property type="match status" value="1"/>
</dbReference>
<comment type="caution">
    <text evidence="4">The sequence shown here is derived from an EMBL/GenBank/DDBJ whole genome shotgun (WGS) entry which is preliminary data.</text>
</comment>
<dbReference type="InterPro" id="IPR050879">
    <property type="entry name" value="Acyltransferase_3"/>
</dbReference>
<feature type="transmembrane region" description="Helical" evidence="1">
    <location>
        <begin position="12"/>
        <end position="28"/>
    </location>
</feature>
<keyword evidence="1" id="KW-0472">Membrane</keyword>
<organism evidence="4 5">
    <name type="scientific">Ottowia thiooxydans</name>
    <dbReference type="NCBI Taxonomy" id="219182"/>
    <lineage>
        <taxon>Bacteria</taxon>
        <taxon>Pseudomonadati</taxon>
        <taxon>Pseudomonadota</taxon>
        <taxon>Betaproteobacteria</taxon>
        <taxon>Burkholderiales</taxon>
        <taxon>Comamonadaceae</taxon>
        <taxon>Ottowia</taxon>
    </lineage>
</organism>
<feature type="transmembrane region" description="Helical" evidence="1">
    <location>
        <begin position="249"/>
        <end position="273"/>
    </location>
</feature>
<dbReference type="RefSeq" id="WP_354444220.1">
    <property type="nucleotide sequence ID" value="NZ_JBEPSH010000005.1"/>
</dbReference>
<keyword evidence="5" id="KW-1185">Reference proteome</keyword>
<feature type="transmembrane region" description="Helical" evidence="1">
    <location>
        <begin position="344"/>
        <end position="366"/>
    </location>
</feature>
<dbReference type="PANTHER" id="PTHR23028">
    <property type="entry name" value="ACETYLTRANSFERASE"/>
    <property type="match status" value="1"/>
</dbReference>
<feature type="transmembrane region" description="Helical" evidence="1">
    <location>
        <begin position="313"/>
        <end position="332"/>
    </location>
</feature>
<evidence type="ECO:0000259" key="3">
    <source>
        <dbReference type="Pfam" id="PF19040"/>
    </source>
</evidence>
<feature type="domain" description="Acyltransferase 3" evidence="2">
    <location>
        <begin position="11"/>
        <end position="321"/>
    </location>
</feature>
<dbReference type="Pfam" id="PF01757">
    <property type="entry name" value="Acyl_transf_3"/>
    <property type="match status" value="1"/>
</dbReference>
<name>A0ABV2Q9D6_9BURK</name>
<dbReference type="Pfam" id="PF19040">
    <property type="entry name" value="SGNH"/>
    <property type="match status" value="1"/>
</dbReference>
<evidence type="ECO:0000313" key="4">
    <source>
        <dbReference type="EMBL" id="MET4577658.1"/>
    </source>
</evidence>
<keyword evidence="1" id="KW-1133">Transmembrane helix</keyword>
<reference evidence="4 5" key="1">
    <citation type="submission" date="2024-06" db="EMBL/GenBank/DDBJ databases">
        <title>Sorghum-associated microbial communities from plants grown in Nebraska, USA.</title>
        <authorList>
            <person name="Schachtman D."/>
        </authorList>
    </citation>
    <scope>NUCLEOTIDE SEQUENCE [LARGE SCALE GENOMIC DNA]</scope>
    <source>
        <strain evidence="4 5">2709</strain>
    </source>
</reference>
<dbReference type="Proteomes" id="UP001549320">
    <property type="component" value="Unassembled WGS sequence"/>
</dbReference>
<protein>
    <submittedName>
        <fullName evidence="4">Peptidoglycan/LPS O-acetylase OafA/YrhL</fullName>
    </submittedName>
</protein>
<proteinExistence type="predicted"/>
<gene>
    <name evidence="4" type="ORF">ABIE13_002769</name>
</gene>
<feature type="transmembrane region" description="Helical" evidence="1">
    <location>
        <begin position="194"/>
        <end position="214"/>
    </location>
</feature>
<evidence type="ECO:0000313" key="5">
    <source>
        <dbReference type="Proteomes" id="UP001549320"/>
    </source>
</evidence>
<feature type="transmembrane region" description="Helical" evidence="1">
    <location>
        <begin position="285"/>
        <end position="307"/>
    </location>
</feature>